<dbReference type="RefSeq" id="WP_083212516.1">
    <property type="nucleotide sequence ID" value="NZ_LXKU01000001.1"/>
</dbReference>
<dbReference type="EMBL" id="CP049206">
    <property type="protein sequence ID" value="QTG01520.1"/>
    <property type="molecule type" value="Genomic_DNA"/>
</dbReference>
<keyword evidence="6" id="KW-1185">Reference proteome</keyword>
<evidence type="ECO:0000313" key="4">
    <source>
        <dbReference type="EMBL" id="QTG01520.1"/>
    </source>
</evidence>
<dbReference type="InterPro" id="IPR051531">
    <property type="entry name" value="N-acetyltransferase"/>
</dbReference>
<proteinExistence type="predicted"/>
<feature type="domain" description="N-acetyltransferase" evidence="2">
    <location>
        <begin position="23"/>
        <end position="81"/>
    </location>
</feature>
<gene>
    <name evidence="3" type="ORF">G6L72_09185</name>
    <name evidence="4" type="ORF">G6M88_02405</name>
</gene>
<dbReference type="Gene3D" id="3.40.630.30">
    <property type="match status" value="1"/>
</dbReference>
<dbReference type="EMBL" id="JAAMCP010000005">
    <property type="protein sequence ID" value="NTF36879.1"/>
    <property type="molecule type" value="Genomic_DNA"/>
</dbReference>
<dbReference type="PANTHER" id="PTHR43792">
    <property type="entry name" value="GNAT FAMILY, PUTATIVE (AFU_ORTHOLOGUE AFUA_3G00765)-RELATED-RELATED"/>
    <property type="match status" value="1"/>
</dbReference>
<dbReference type="KEGG" id="arui:G6M88_02405"/>
<dbReference type="AlphaFoldDB" id="A0AAE7R3K1"/>
<evidence type="ECO:0000313" key="6">
    <source>
        <dbReference type="Proteomes" id="UP000822331"/>
    </source>
</evidence>
<evidence type="ECO:0000259" key="2">
    <source>
        <dbReference type="Pfam" id="PF13302"/>
    </source>
</evidence>
<dbReference type="InterPro" id="IPR000182">
    <property type="entry name" value="GNAT_dom"/>
</dbReference>
<reference evidence="4" key="2">
    <citation type="submission" date="2020-02" db="EMBL/GenBank/DDBJ databases">
        <title>Unexpected conservation and global transmission of agrobacterial virulence plasmids.</title>
        <authorList>
            <person name="Weisberg A.J."/>
            <person name="Davis E.W. II"/>
            <person name="Tabima J.R."/>
            <person name="Belcher M.S."/>
            <person name="Miller M."/>
            <person name="Kuo C.-H."/>
            <person name="Loper J.E."/>
            <person name="Grunwald N.J."/>
            <person name="Putnam M.L."/>
            <person name="Chang J.H."/>
        </authorList>
    </citation>
    <scope>NUCLEOTIDE SEQUENCE</scope>
    <source>
        <strain evidence="4">W2/73</strain>
    </source>
</reference>
<dbReference type="PANTHER" id="PTHR43792:SF1">
    <property type="entry name" value="N-ACETYLTRANSFERASE DOMAIN-CONTAINING PROTEIN"/>
    <property type="match status" value="1"/>
</dbReference>
<dbReference type="InterPro" id="IPR016181">
    <property type="entry name" value="Acyl_CoA_acyltransferase"/>
</dbReference>
<accession>A0AAE7R3K1</accession>
<evidence type="ECO:0000313" key="5">
    <source>
        <dbReference type="Proteomes" id="UP000663912"/>
    </source>
</evidence>
<feature type="region of interest" description="Disordered" evidence="1">
    <location>
        <begin position="1"/>
        <end position="23"/>
    </location>
</feature>
<name>A0AAE7R3K1_9HYPH</name>
<dbReference type="Proteomes" id="UP000822331">
    <property type="component" value="Unassembled WGS sequence"/>
</dbReference>
<dbReference type="Proteomes" id="UP000663912">
    <property type="component" value="Chromosome 1"/>
</dbReference>
<dbReference type="GO" id="GO:0016747">
    <property type="term" value="F:acyltransferase activity, transferring groups other than amino-acyl groups"/>
    <property type="evidence" value="ECO:0007669"/>
    <property type="project" value="InterPro"/>
</dbReference>
<evidence type="ECO:0000256" key="1">
    <source>
        <dbReference type="SAM" id="MobiDB-lite"/>
    </source>
</evidence>
<sequence length="104" mass="11521">MSGRTEGGKPPPLPTTGSITEPDFELGYSLSQNEWGQGYATEIASALRDWFFDQNLASKFVAFTHPDNAASQNVLTKIGMRRRTPMIVDGLECPTFEYSAQMRS</sequence>
<organism evidence="4 5">
    <name type="scientific">Agrobacterium rubi</name>
    <dbReference type="NCBI Taxonomy" id="28099"/>
    <lineage>
        <taxon>Bacteria</taxon>
        <taxon>Pseudomonadati</taxon>
        <taxon>Pseudomonadota</taxon>
        <taxon>Alphaproteobacteria</taxon>
        <taxon>Hyphomicrobiales</taxon>
        <taxon>Rhizobiaceae</taxon>
        <taxon>Rhizobium/Agrobacterium group</taxon>
        <taxon>Agrobacterium</taxon>
    </lineage>
</organism>
<reference evidence="3 6" key="1">
    <citation type="journal article" date="2020" name="Science">
        <title>Unexpected conservation and global transmission of agrobacterial virulence plasmids.</title>
        <authorList>
            <person name="Weisberg A.J."/>
            <person name="Davis E.W. 2nd"/>
            <person name="Tabima J."/>
            <person name="Belcher M.S."/>
            <person name="Miller M."/>
            <person name="Kuo C.H."/>
            <person name="Loper J.E."/>
            <person name="Grunwald N.J."/>
            <person name="Putnam M.L."/>
            <person name="Chang J.H."/>
        </authorList>
    </citation>
    <scope>NUCLEOTIDE SEQUENCE [LARGE SCALE GENOMIC DNA]</scope>
    <source>
        <strain evidence="3 6">A19/93</strain>
    </source>
</reference>
<dbReference type="SUPFAM" id="SSF55729">
    <property type="entry name" value="Acyl-CoA N-acyltransferases (Nat)"/>
    <property type="match status" value="1"/>
</dbReference>
<dbReference type="Pfam" id="PF13302">
    <property type="entry name" value="Acetyltransf_3"/>
    <property type="match status" value="1"/>
</dbReference>
<evidence type="ECO:0000313" key="3">
    <source>
        <dbReference type="EMBL" id="NTF36879.1"/>
    </source>
</evidence>
<protein>
    <submittedName>
        <fullName evidence="4">GNAT family N-acetyltransferase</fullName>
    </submittedName>
</protein>